<protein>
    <recommendedName>
        <fullName evidence="7">Malic enzyme</fullName>
    </recommendedName>
</protein>
<proteinExistence type="inferred from homology"/>
<dbReference type="GO" id="GO:0046872">
    <property type="term" value="F:metal ion binding"/>
    <property type="evidence" value="ECO:0007669"/>
    <property type="project" value="UniProtKB-KW"/>
</dbReference>
<evidence type="ECO:0000256" key="6">
    <source>
        <dbReference type="PIRSR" id="PIRSR000106-3"/>
    </source>
</evidence>
<comment type="similarity">
    <text evidence="2 7">Belongs to the malic enzymes family.</text>
</comment>
<gene>
    <name evidence="10" type="ORF">CEUR00632_LOCUS9622</name>
</gene>
<dbReference type="Pfam" id="PF00390">
    <property type="entry name" value="malic"/>
    <property type="match status" value="1"/>
</dbReference>
<dbReference type="SUPFAM" id="SSF53223">
    <property type="entry name" value="Aminoacid dehydrogenase-like, N-terminal domain"/>
    <property type="match status" value="1"/>
</dbReference>
<evidence type="ECO:0000256" key="2">
    <source>
        <dbReference type="ARBA" id="ARBA00008785"/>
    </source>
</evidence>
<organism evidence="10">
    <name type="scientific">Chlamydomonas euryale</name>
    <dbReference type="NCBI Taxonomy" id="1486919"/>
    <lineage>
        <taxon>Eukaryota</taxon>
        <taxon>Viridiplantae</taxon>
        <taxon>Chlorophyta</taxon>
        <taxon>core chlorophytes</taxon>
        <taxon>Chlorophyceae</taxon>
        <taxon>CS clade</taxon>
        <taxon>Chlamydomonadales</taxon>
        <taxon>Chlamydomonadaceae</taxon>
        <taxon>Chlamydomonas</taxon>
    </lineage>
</organism>
<dbReference type="SMART" id="SM00919">
    <property type="entry name" value="Malic_M"/>
    <property type="match status" value="1"/>
</dbReference>
<sequence length="469" mass="50937">MRHQEEVLPFIYTPTVGEACQKYHQLPLTPEGVYLRCDQHSGCIAETLRALPHKGVRVVVVTDGERILGLGDLGANGMGIAEGKITLYTAAAGMDPLTCLPVCLDMGTNNQKLLDDPGYKGVRRKRLTGDAFDAFTAEFMAAVRDVFGHCVVQFEDFGNTNAFRLLQGFQARQCCFNDDIQGTAAITLAAVLAALRGSGQGGSLLGQRVMFLGAGEAGTGIGQLMAYSLHRRAGIPMDEALRHCFFVDSKGLVCKSRLSGLQHHKVPFAHDVPFQKDLRSAVEAVRPTVLIGVSTVAGAFDQNICKLMAEYNEYPIIMPLSNPTSKSECTFEQALEWTGGKLIFASGSPFDPIRTASGQLLTPAQANNAYIFPAVGHAASLMRWENITDEMFLFAAEALASQMTVEEIRAGKLFPPFSNILDVSATVMGHLIAEMHPWMGQTAAQWKQRVLSQMWSHGKQQPAAAQSKL</sequence>
<keyword evidence="3 6" id="KW-0479">Metal-binding</keyword>
<feature type="active site" description="Proton acceptor" evidence="4">
    <location>
        <position position="84"/>
    </location>
</feature>
<feature type="domain" description="Malic enzyme N-terminal" evidence="9">
    <location>
        <begin position="1"/>
        <end position="170"/>
    </location>
</feature>
<dbReference type="SMART" id="SM01274">
    <property type="entry name" value="malic"/>
    <property type="match status" value="1"/>
</dbReference>
<evidence type="ECO:0000256" key="5">
    <source>
        <dbReference type="PIRSR" id="PIRSR000106-2"/>
    </source>
</evidence>
<feature type="active site" description="Proton donor" evidence="4">
    <location>
        <position position="12"/>
    </location>
</feature>
<dbReference type="InterPro" id="IPR046346">
    <property type="entry name" value="Aminoacid_DH-like_N_sf"/>
</dbReference>
<dbReference type="InterPro" id="IPR012302">
    <property type="entry name" value="Malic_NAD-bd"/>
</dbReference>
<keyword evidence="7" id="KW-0560">Oxidoreductase</keyword>
<dbReference type="NCBIfam" id="NF010052">
    <property type="entry name" value="PRK13529.1"/>
    <property type="match status" value="1"/>
</dbReference>
<evidence type="ECO:0000259" key="8">
    <source>
        <dbReference type="SMART" id="SM00919"/>
    </source>
</evidence>
<dbReference type="InterPro" id="IPR012301">
    <property type="entry name" value="Malic_N_dom"/>
</dbReference>
<dbReference type="PRINTS" id="PR00072">
    <property type="entry name" value="MALOXRDTASE"/>
</dbReference>
<dbReference type="InterPro" id="IPR037062">
    <property type="entry name" value="Malic_N_dom_sf"/>
</dbReference>
<name>A0A7R9VCB9_9CHLO</name>
<feature type="binding site" evidence="5">
    <location>
        <position position="367"/>
    </location>
    <ligand>
        <name>(S)-malate</name>
        <dbReference type="ChEBI" id="CHEBI:15589"/>
    </ligand>
</feature>
<evidence type="ECO:0000256" key="4">
    <source>
        <dbReference type="PIRSR" id="PIRSR000106-1"/>
    </source>
</evidence>
<feature type="binding site" evidence="6">
    <location>
        <position position="156"/>
    </location>
    <ligand>
        <name>a divalent metal cation</name>
        <dbReference type="ChEBI" id="CHEBI:60240"/>
    </ligand>
</feature>
<dbReference type="AlphaFoldDB" id="A0A7R9VCB9"/>
<dbReference type="SUPFAM" id="SSF51735">
    <property type="entry name" value="NAD(P)-binding Rossmann-fold domains"/>
    <property type="match status" value="1"/>
</dbReference>
<comment type="cofactor">
    <cofactor evidence="6">
        <name>Mg(2+)</name>
        <dbReference type="ChEBI" id="CHEBI:18420"/>
    </cofactor>
    <cofactor evidence="6">
        <name>Mn(2+)</name>
        <dbReference type="ChEBI" id="CHEBI:29035"/>
    </cofactor>
    <text evidence="6">Divalent metal cations. Prefers magnesium or manganese.</text>
</comment>
<feature type="binding site" evidence="6">
    <location>
        <position position="155"/>
    </location>
    <ligand>
        <name>a divalent metal cation</name>
        <dbReference type="ChEBI" id="CHEBI:60240"/>
    </ligand>
</feature>
<dbReference type="PANTHER" id="PTHR23406">
    <property type="entry name" value="MALIC ENZYME-RELATED"/>
    <property type="match status" value="1"/>
</dbReference>
<dbReference type="FunFam" id="3.40.50.720:FF:000635">
    <property type="entry name" value="NADP-dependent malic enzyme"/>
    <property type="match status" value="1"/>
</dbReference>
<dbReference type="PANTHER" id="PTHR23406:SF68">
    <property type="entry name" value="MALIC ENZYME"/>
    <property type="match status" value="1"/>
</dbReference>
<dbReference type="PROSITE" id="PS00331">
    <property type="entry name" value="MALIC_ENZYMES"/>
    <property type="match status" value="1"/>
</dbReference>
<feature type="binding site" evidence="5">
    <location>
        <position position="322"/>
    </location>
    <ligand>
        <name>(S)-malate</name>
        <dbReference type="ChEBI" id="CHEBI:15589"/>
    </ligand>
</feature>
<evidence type="ECO:0000256" key="3">
    <source>
        <dbReference type="ARBA" id="ARBA00022723"/>
    </source>
</evidence>
<dbReference type="Gene3D" id="3.40.50.720">
    <property type="entry name" value="NAD(P)-binding Rossmann-like Domain"/>
    <property type="match status" value="1"/>
</dbReference>
<reference evidence="10" key="1">
    <citation type="submission" date="2021-01" db="EMBL/GenBank/DDBJ databases">
        <authorList>
            <person name="Corre E."/>
            <person name="Pelletier E."/>
            <person name="Niang G."/>
            <person name="Scheremetjew M."/>
            <person name="Finn R."/>
            <person name="Kale V."/>
            <person name="Holt S."/>
            <person name="Cochrane G."/>
            <person name="Meng A."/>
            <person name="Brown T."/>
            <person name="Cohen L."/>
        </authorList>
    </citation>
    <scope>NUCLEOTIDE SEQUENCE</scope>
    <source>
        <strain evidence="10">CCMP219</strain>
    </source>
</reference>
<dbReference type="EMBL" id="HBEC01020686">
    <property type="protein sequence ID" value="CAD8289583.1"/>
    <property type="molecule type" value="Transcribed_RNA"/>
</dbReference>
<evidence type="ECO:0000313" key="10">
    <source>
        <dbReference type="EMBL" id="CAD8289583.1"/>
    </source>
</evidence>
<feature type="domain" description="Malic enzyme NAD-binding" evidence="8">
    <location>
        <begin position="180"/>
        <end position="436"/>
    </location>
</feature>
<dbReference type="PIRSF" id="PIRSF000106">
    <property type="entry name" value="ME"/>
    <property type="match status" value="1"/>
</dbReference>
<accession>A0A7R9VCB9</accession>
<dbReference type="InterPro" id="IPR001891">
    <property type="entry name" value="Malic_OxRdtase"/>
</dbReference>
<evidence type="ECO:0000256" key="7">
    <source>
        <dbReference type="RuleBase" id="RU003426"/>
    </source>
</evidence>
<dbReference type="Gene3D" id="3.40.50.10380">
    <property type="entry name" value="Malic enzyme, N-terminal domain"/>
    <property type="match status" value="1"/>
</dbReference>
<dbReference type="InterPro" id="IPR036291">
    <property type="entry name" value="NAD(P)-bd_dom_sf"/>
</dbReference>
<evidence type="ECO:0000256" key="1">
    <source>
        <dbReference type="ARBA" id="ARBA00001936"/>
    </source>
</evidence>
<comment type="cofactor">
    <cofactor evidence="1">
        <name>Mn(2+)</name>
        <dbReference type="ChEBI" id="CHEBI:29035"/>
    </cofactor>
</comment>
<dbReference type="GO" id="GO:0051287">
    <property type="term" value="F:NAD binding"/>
    <property type="evidence" value="ECO:0007669"/>
    <property type="project" value="InterPro"/>
</dbReference>
<feature type="binding site" evidence="5">
    <location>
        <position position="66"/>
    </location>
    <ligand>
        <name>(S)-malate</name>
        <dbReference type="ChEBI" id="CHEBI:15589"/>
    </ligand>
</feature>
<dbReference type="GO" id="GO:0006108">
    <property type="term" value="P:malate metabolic process"/>
    <property type="evidence" value="ECO:0007669"/>
    <property type="project" value="TreeGrafter"/>
</dbReference>
<dbReference type="Pfam" id="PF03949">
    <property type="entry name" value="Malic_M"/>
    <property type="match status" value="1"/>
</dbReference>
<feature type="binding site" evidence="6">
    <location>
        <position position="179"/>
    </location>
    <ligand>
        <name>a divalent metal cation</name>
        <dbReference type="ChEBI" id="CHEBI:60240"/>
    </ligand>
</feature>
<dbReference type="GO" id="GO:0004473">
    <property type="term" value="F:malate dehydrogenase (decarboxylating) (NADP+) activity"/>
    <property type="evidence" value="ECO:0007669"/>
    <property type="project" value="TreeGrafter"/>
</dbReference>
<dbReference type="InterPro" id="IPR015884">
    <property type="entry name" value="Malic_enzyme_CS"/>
</dbReference>
<evidence type="ECO:0000259" key="9">
    <source>
        <dbReference type="SMART" id="SM01274"/>
    </source>
</evidence>